<dbReference type="Gene3D" id="3.30.1490.20">
    <property type="entry name" value="ATP-grasp fold, A domain"/>
    <property type="match status" value="1"/>
</dbReference>
<dbReference type="EC" id="6.3.4.16" evidence="4"/>
<comment type="function">
    <text evidence="4">Catalyzes the synthesis of carbamoyl phosphate from ATP, ammonium and bicarbonate. Proceeds via a three-step mechanism, i.e. the phosphorylation of hydrogencarbonate to carboxyphosphate, a nucleophilic attack of ammonia on carboxyphosphate yielding carbamate, and the phosphorylation of carbamate forming carbamoyl phosphate.</text>
</comment>
<keyword evidence="1 4" id="KW-0436">Ligase</keyword>
<dbReference type="InterPro" id="IPR003806">
    <property type="entry name" value="ATP-grasp_PylC-type"/>
</dbReference>
<organism evidence="6 7">
    <name type="scientific">Methanobrevibacter woesei</name>
    <dbReference type="NCBI Taxonomy" id="190976"/>
    <lineage>
        <taxon>Archaea</taxon>
        <taxon>Methanobacteriati</taxon>
        <taxon>Methanobacteriota</taxon>
        <taxon>Methanomada group</taxon>
        <taxon>Methanobacteria</taxon>
        <taxon>Methanobacteriales</taxon>
        <taxon>Methanobacteriaceae</taxon>
        <taxon>Methanobrevibacter</taxon>
    </lineage>
</organism>
<dbReference type="PANTHER" id="PTHR43055:SF1">
    <property type="entry name" value="FORMATE-DEPENDENT PHOSPHORIBOSYLGLYCINAMIDE FORMYLTRANSFERASE"/>
    <property type="match status" value="1"/>
</dbReference>
<protein>
    <recommendedName>
        <fullName evidence="4">Carbamoyl-phosphate synthase</fullName>
        <ecNumber evidence="4">6.3.4.16</ecNumber>
    </recommendedName>
    <alternativeName>
        <fullName evidence="4">Carbamoyl phosphate synthetase</fullName>
        <shortName evidence="4">CPSase</shortName>
    </alternativeName>
</protein>
<comment type="caution">
    <text evidence="6">The sequence shown here is derived from an EMBL/GenBank/DDBJ whole genome shotgun (WGS) entry which is preliminary data.</text>
</comment>
<name>A0A2U1S8J3_9EURY</name>
<evidence type="ECO:0000313" key="6">
    <source>
        <dbReference type="EMBL" id="PWB86580.1"/>
    </source>
</evidence>
<dbReference type="EMBL" id="MZGU01000003">
    <property type="protein sequence ID" value="PWB86580.1"/>
    <property type="molecule type" value="Genomic_DNA"/>
</dbReference>
<evidence type="ECO:0000256" key="4">
    <source>
        <dbReference type="HAMAP-Rule" id="MF_02221"/>
    </source>
</evidence>
<feature type="domain" description="ATP-grasp" evidence="5">
    <location>
        <begin position="111"/>
        <end position="296"/>
    </location>
</feature>
<dbReference type="OrthoDB" id="11959at2157"/>
<dbReference type="InterPro" id="IPR013815">
    <property type="entry name" value="ATP_grasp_subdomain_1"/>
</dbReference>
<sequence>MKILFIGSRLYDDVDYYVKEKGIESILTESNEDAINLNLPDKVIIVPRGMDAPKQIAISENVDAVIPLIGIDPPLIDVAHMKEEIESEYNIPVIASNVRAVELTSDKINTKKFYNEIGVTTPNYQILEKDTFKNELNIDFPLVLKQGYGQGGKDIKIANSIEDIGEYFQEFDKALCEEFIEGSEISIEVLAFKGEVIPLIPIYKGETTLEGTHPLNKVKLGPCEIEGFDNERVIEAAEKVASELNSDGIFEMDFMYSHSKDTLYAIEVNTRPNGTRYLTTATCDVNSLHELINMAIGEFSKENIDSKLKEFYATEIPIGNYNGPKHSEPLKSFAKDDFVVHGPEGYQRITIRAKSSEKLNEFKNSLLN</sequence>
<reference evidence="6 7" key="1">
    <citation type="submission" date="2017-03" db="EMBL/GenBank/DDBJ databases">
        <title>Genome sequence of Methanobrevibacter wosei.</title>
        <authorList>
            <person name="Poehlein A."/>
            <person name="Seedorf H."/>
            <person name="Daniel R."/>
        </authorList>
    </citation>
    <scope>NUCLEOTIDE SEQUENCE [LARGE SCALE GENOMIC DNA]</scope>
    <source>
        <strain evidence="6 7">DSM 11979</strain>
    </source>
</reference>
<dbReference type="InterPro" id="IPR011761">
    <property type="entry name" value="ATP-grasp"/>
</dbReference>
<keyword evidence="4" id="KW-0460">Magnesium</keyword>
<dbReference type="GO" id="GO:0005829">
    <property type="term" value="C:cytosol"/>
    <property type="evidence" value="ECO:0007669"/>
    <property type="project" value="TreeGrafter"/>
</dbReference>
<keyword evidence="4" id="KW-0464">Manganese</keyword>
<dbReference type="PROSITE" id="PS50975">
    <property type="entry name" value="ATP_GRASP"/>
    <property type="match status" value="1"/>
</dbReference>
<comment type="similarity">
    <text evidence="4">Belongs to the small carbamoyl-phosphate synthase family.</text>
</comment>
<dbReference type="GO" id="GO:0005524">
    <property type="term" value="F:ATP binding"/>
    <property type="evidence" value="ECO:0007669"/>
    <property type="project" value="UniProtKB-UniRule"/>
</dbReference>
<evidence type="ECO:0000313" key="7">
    <source>
        <dbReference type="Proteomes" id="UP000245577"/>
    </source>
</evidence>
<dbReference type="PANTHER" id="PTHR43055">
    <property type="entry name" value="FORMATE-DEPENDENT PHOSPHORIBOSYLGLYCINAMIDE FORMYLTRANSFERASE"/>
    <property type="match status" value="1"/>
</dbReference>
<keyword evidence="4" id="KW-0479">Metal-binding</keyword>
<comment type="catalytic activity">
    <reaction evidence="4">
        <text>hydrogencarbonate + NH4(+) + 2 ATP = carbamoyl phosphate + 2 ADP + phosphate + 2 H(+)</text>
        <dbReference type="Rhea" id="RHEA:18029"/>
        <dbReference type="ChEBI" id="CHEBI:15378"/>
        <dbReference type="ChEBI" id="CHEBI:17544"/>
        <dbReference type="ChEBI" id="CHEBI:28938"/>
        <dbReference type="ChEBI" id="CHEBI:30616"/>
        <dbReference type="ChEBI" id="CHEBI:43474"/>
        <dbReference type="ChEBI" id="CHEBI:58228"/>
        <dbReference type="ChEBI" id="CHEBI:456216"/>
        <dbReference type="EC" id="6.3.4.16"/>
    </reaction>
</comment>
<dbReference type="Gene3D" id="3.40.50.20">
    <property type="match status" value="1"/>
</dbReference>
<evidence type="ECO:0000256" key="3">
    <source>
        <dbReference type="ARBA" id="ARBA00022840"/>
    </source>
</evidence>
<dbReference type="GO" id="GO:0000287">
    <property type="term" value="F:magnesium ion binding"/>
    <property type="evidence" value="ECO:0007669"/>
    <property type="project" value="UniProtKB-UniRule"/>
</dbReference>
<gene>
    <name evidence="6" type="primary">ddl_1</name>
    <name evidence="6" type="ORF">MBBWO_02910</name>
</gene>
<dbReference type="Pfam" id="PF02655">
    <property type="entry name" value="ATP-grasp_3"/>
    <property type="match status" value="1"/>
</dbReference>
<evidence type="ECO:0000256" key="1">
    <source>
        <dbReference type="ARBA" id="ARBA00022598"/>
    </source>
</evidence>
<dbReference type="SUPFAM" id="SSF56059">
    <property type="entry name" value="Glutathione synthetase ATP-binding domain-like"/>
    <property type="match status" value="1"/>
</dbReference>
<evidence type="ECO:0000259" key="5">
    <source>
        <dbReference type="PROSITE" id="PS50975"/>
    </source>
</evidence>
<dbReference type="Gene3D" id="3.30.470.20">
    <property type="entry name" value="ATP-grasp fold, B domain"/>
    <property type="match status" value="1"/>
</dbReference>
<dbReference type="AlphaFoldDB" id="A0A2U1S8J3"/>
<evidence type="ECO:0000256" key="2">
    <source>
        <dbReference type="ARBA" id="ARBA00022741"/>
    </source>
</evidence>
<keyword evidence="7" id="KW-1185">Reference proteome</keyword>
<keyword evidence="3 4" id="KW-0067">ATP-binding</keyword>
<proteinExistence type="inferred from homology"/>
<comment type="cofactor">
    <cofactor evidence="4">
        <name>Mg(2+)</name>
        <dbReference type="ChEBI" id="CHEBI:18420"/>
    </cofactor>
    <cofactor evidence="4">
        <name>Mn(2+)</name>
        <dbReference type="ChEBI" id="CHEBI:29035"/>
    </cofactor>
    <text evidence="4">Binds 2 magnesium or manganese ions per subunit.</text>
</comment>
<dbReference type="HAMAP" id="MF_02221">
    <property type="entry name" value="CPSase"/>
    <property type="match status" value="1"/>
</dbReference>
<feature type="binding site" evidence="4">
    <location>
        <begin position="137"/>
        <end position="186"/>
    </location>
    <ligand>
        <name>ATP</name>
        <dbReference type="ChEBI" id="CHEBI:30616"/>
    </ligand>
</feature>
<dbReference type="GO" id="GO:0004087">
    <property type="term" value="F:carbamoyl-phosphate synthase (ammonia) activity"/>
    <property type="evidence" value="ECO:0007669"/>
    <property type="project" value="UniProtKB-UniRule"/>
</dbReference>
<dbReference type="InterPro" id="IPR043673">
    <property type="entry name" value="CPSase_Archaea"/>
</dbReference>
<dbReference type="RefSeq" id="WP_116669121.1">
    <property type="nucleotide sequence ID" value="NZ_MZGU01000003.1"/>
</dbReference>
<dbReference type="Proteomes" id="UP000245577">
    <property type="component" value="Unassembled WGS sequence"/>
</dbReference>
<accession>A0A2U1S8J3</accession>
<keyword evidence="2 4" id="KW-0547">Nucleotide-binding</keyword>
<dbReference type="GO" id="GO:0030145">
    <property type="term" value="F:manganese ion binding"/>
    <property type="evidence" value="ECO:0007669"/>
    <property type="project" value="UniProtKB-UniRule"/>
</dbReference>